<feature type="compositionally biased region" description="Low complexity" evidence="1">
    <location>
        <begin position="71"/>
        <end position="93"/>
    </location>
</feature>
<name>A0A1G6WPB1_9SPHI</name>
<dbReference type="EMBL" id="FNAI01000002">
    <property type="protein sequence ID" value="SDD67780.1"/>
    <property type="molecule type" value="Genomic_DNA"/>
</dbReference>
<protein>
    <recommendedName>
        <fullName evidence="2">eCIS core domain-containing protein</fullName>
    </recommendedName>
</protein>
<organism evidence="3 4">
    <name type="scientific">Mucilaginibacter pineti</name>
    <dbReference type="NCBI Taxonomy" id="1391627"/>
    <lineage>
        <taxon>Bacteria</taxon>
        <taxon>Pseudomonadati</taxon>
        <taxon>Bacteroidota</taxon>
        <taxon>Sphingobacteriia</taxon>
        <taxon>Sphingobacteriales</taxon>
        <taxon>Sphingobacteriaceae</taxon>
        <taxon>Mucilaginibacter</taxon>
    </lineage>
</organism>
<evidence type="ECO:0000313" key="3">
    <source>
        <dbReference type="EMBL" id="SDD67780.1"/>
    </source>
</evidence>
<feature type="compositionally biased region" description="Basic and acidic residues" evidence="1">
    <location>
        <begin position="94"/>
        <end position="116"/>
    </location>
</feature>
<proteinExistence type="predicted"/>
<gene>
    <name evidence="3" type="ORF">SAMN05216464_102256</name>
</gene>
<dbReference type="Proteomes" id="UP000199072">
    <property type="component" value="Unassembled WGS sequence"/>
</dbReference>
<dbReference type="InterPro" id="IPR025295">
    <property type="entry name" value="eCIS_core_dom"/>
</dbReference>
<feature type="region of interest" description="Disordered" evidence="1">
    <location>
        <begin position="1"/>
        <end position="166"/>
    </location>
</feature>
<feature type="compositionally biased region" description="Basic and acidic residues" evidence="1">
    <location>
        <begin position="58"/>
        <end position="70"/>
    </location>
</feature>
<evidence type="ECO:0000313" key="4">
    <source>
        <dbReference type="Proteomes" id="UP000199072"/>
    </source>
</evidence>
<feature type="compositionally biased region" description="Polar residues" evidence="1">
    <location>
        <begin position="1"/>
        <end position="22"/>
    </location>
</feature>
<feature type="compositionally biased region" description="Low complexity" evidence="1">
    <location>
        <begin position="253"/>
        <end position="265"/>
    </location>
</feature>
<dbReference type="Pfam" id="PF13699">
    <property type="entry name" value="eCIS_core"/>
    <property type="match status" value="1"/>
</dbReference>
<evidence type="ECO:0000256" key="1">
    <source>
        <dbReference type="SAM" id="MobiDB-lite"/>
    </source>
</evidence>
<feature type="domain" description="eCIS core" evidence="2">
    <location>
        <begin position="161"/>
        <end position="237"/>
    </location>
</feature>
<dbReference type="AlphaFoldDB" id="A0A1G6WPB1"/>
<accession>A0A1G6WPB1</accession>
<keyword evidence="4" id="KW-1185">Reference proteome</keyword>
<dbReference type="STRING" id="1391627.SAMN05216464_102256"/>
<sequence length="1184" mass="125728">MKTAQKGTPANTKHSPANTQANGEKGNFFSRSQDAEHASEQPFFENTPIRRKMTVNEPGDHFEKQADQVADHVVQQLSAPKPAVPAAAQSVAVQKKEEKQEDKQEKEQSNADKELQRQPIFDSDADPNEGDTLKRSGESAAPDVSAQTQQRIESSKGGGEPLPANTREEMESAMGADLSSVRIHHDSEAAGLSHDLKAQAFTHGNDVYFGSGKYDTQSASGQHLLAHELAHTQQQGAAAKRKETPAIQRDGTAPAGGAPAAAPAASDKVFSDPAIGSIDVDTKKIELATLKVPAFKRMYHQPGLTVPRNATGEDRPNNQISVWKAGIRSEAEFNAKLDAKIQRENPPAIRSPSGTPLYYMKLKRANNYVIGSRTDIRNAAVVPSWNISGSQVSYDVDHKKELQLGGLNAFENFWLFDSDANQSSGRNINGEFVRAFGALKNAAKASINESLLPADLPAAKQGFEIKINQFAYNLPFTGNPENVWQSSEVTSGLPLDGLNLLTAAQIEAAGLRGRSAGGTVTQLTIMSKSTGGSLQRVPWHDGDTSKEVSFRFGQNFHVTNVNYTIGSGGSITGIAFRDPEGPALVDPASLTFQIIDSKNVDYGGYVSEASVQQQVASILKLKGMSPIVLQQTSFDENGISGVGKVLPTIKLFEGADVDIVINGSSVRLRKIFNGNEIKLPPPFAITNTSLQVFVDSAAGFGAEGNLQFEIANVGKGSVTASASTGHGFAVRGTFELDPRYFDSNITVAYANDQLTVEGNARIGAGKIKGIKSASLHFNYENNVLTANGTAESDIKGIKSAALNVSFGNNQLVIGGSFVLDENIPGIQSGSGTAQLTRGADGIYHVTASGTAVPKIPKINTSLSINYDDGALTLEGTAAYTADRVSGDVKVGATNRAIAPDGTLTGPAGEHFSAYGSGSLTLKVTDWLQATAAVRVTPAGEIEVVGRLELPSSVDVFPRKSINKNLFRAPTIEIPLFAIPLGPRSIGLVATINGGLDFEAGVGPGQLRNVFGQIEFNPSHPENTRISGGAEFVIPANAGIKLHADLGIGLSIGVASVTGGVEIRGGLGLEGEAKAQADLAWSPTTGFEFNALGEIEVHPKFTFDVNALLRASLDLGLFDISKEWRHNLASFSFGPEMQLKVSLPVHYKDGEPFDVKTDDIKVTYPDISISEIAGGIADKVKNEML</sequence>
<dbReference type="RefSeq" id="WP_162842556.1">
    <property type="nucleotide sequence ID" value="NZ_FNAI01000002.1"/>
</dbReference>
<feature type="region of interest" description="Disordered" evidence="1">
    <location>
        <begin position="231"/>
        <end position="266"/>
    </location>
</feature>
<reference evidence="3 4" key="1">
    <citation type="submission" date="2016-10" db="EMBL/GenBank/DDBJ databases">
        <authorList>
            <person name="de Groot N.N."/>
        </authorList>
    </citation>
    <scope>NUCLEOTIDE SEQUENCE [LARGE SCALE GENOMIC DNA]</scope>
    <source>
        <strain evidence="3 4">47C3B</strain>
    </source>
</reference>
<evidence type="ECO:0000259" key="2">
    <source>
        <dbReference type="Pfam" id="PF13699"/>
    </source>
</evidence>